<dbReference type="SUPFAM" id="SSF56784">
    <property type="entry name" value="HAD-like"/>
    <property type="match status" value="1"/>
</dbReference>
<dbReference type="SFLD" id="SFLDG01129">
    <property type="entry name" value="C1.5:_HAD__Beta-PGM__Phosphata"/>
    <property type="match status" value="1"/>
</dbReference>
<dbReference type="KEGG" id="pstg:E8M01_24300"/>
<name>A0A4D7B7Y5_9HYPH</name>
<dbReference type="GO" id="GO:0016787">
    <property type="term" value="F:hydrolase activity"/>
    <property type="evidence" value="ECO:0007669"/>
    <property type="project" value="UniProtKB-KW"/>
</dbReference>
<dbReference type="EMBL" id="CP039690">
    <property type="protein sequence ID" value="QCI67085.1"/>
    <property type="molecule type" value="Genomic_DNA"/>
</dbReference>
<dbReference type="OrthoDB" id="9785638at2"/>
<dbReference type="Gene3D" id="3.40.50.1000">
    <property type="entry name" value="HAD superfamily/HAD-like"/>
    <property type="match status" value="1"/>
</dbReference>
<gene>
    <name evidence="2" type="ORF">E8M01_24300</name>
</gene>
<accession>A0A4D7B7Y5</accession>
<dbReference type="InterPro" id="IPR036412">
    <property type="entry name" value="HAD-like_sf"/>
</dbReference>
<dbReference type="SFLD" id="SFLDS00003">
    <property type="entry name" value="Haloacid_Dehalogenase"/>
    <property type="match status" value="1"/>
</dbReference>
<dbReference type="InterPro" id="IPR051540">
    <property type="entry name" value="S-2-haloacid_dehalogenase"/>
</dbReference>
<organism evidence="2 3">
    <name type="scientific">Phreatobacter stygius</name>
    <dbReference type="NCBI Taxonomy" id="1940610"/>
    <lineage>
        <taxon>Bacteria</taxon>
        <taxon>Pseudomonadati</taxon>
        <taxon>Pseudomonadota</taxon>
        <taxon>Alphaproteobacteria</taxon>
        <taxon>Hyphomicrobiales</taxon>
        <taxon>Phreatobacteraceae</taxon>
        <taxon>Phreatobacter</taxon>
    </lineage>
</organism>
<keyword evidence="3" id="KW-1185">Reference proteome</keyword>
<dbReference type="Gene3D" id="1.10.150.750">
    <property type="match status" value="1"/>
</dbReference>
<evidence type="ECO:0000313" key="3">
    <source>
        <dbReference type="Proteomes" id="UP000298781"/>
    </source>
</evidence>
<sequence>MRLRLSDFDAVTFDVYGTLIDWEPSIIAFLGAWAGRHGVSAPGKDLLMAFDRARADIQKERPAHLYPDILRRCFERVSREFSIAIDVEERERFAATPHAWPAYADSQVGLKALQAKAKVGALSNIDNASLASSCIKLGFSFDVVVTAERVGAYKPDWPHFHTGIADFAALGIPRQRILHIGQSLRADVTPANRLGLPCAWINRPGRLLGLSGEGAAEAKPDLTVSSLVELVAALTGAPADIT</sequence>
<keyword evidence="1" id="KW-0378">Hydrolase</keyword>
<evidence type="ECO:0000256" key="1">
    <source>
        <dbReference type="ARBA" id="ARBA00022801"/>
    </source>
</evidence>
<dbReference type="Pfam" id="PF00702">
    <property type="entry name" value="Hydrolase"/>
    <property type="match status" value="1"/>
</dbReference>
<dbReference type="PANTHER" id="PTHR43316">
    <property type="entry name" value="HYDROLASE, HALOACID DELAHOGENASE-RELATED"/>
    <property type="match status" value="1"/>
</dbReference>
<dbReference type="Proteomes" id="UP000298781">
    <property type="component" value="Chromosome"/>
</dbReference>
<dbReference type="PANTHER" id="PTHR43316:SF9">
    <property type="entry name" value="ACID DEHALOGENASE, PUTATIVE (AFU_ORTHOLOGUE AFUA_6G14460)-RELATED"/>
    <property type="match status" value="1"/>
</dbReference>
<dbReference type="AlphaFoldDB" id="A0A4D7B7Y5"/>
<dbReference type="RefSeq" id="WP_136962523.1">
    <property type="nucleotide sequence ID" value="NZ_CP039690.1"/>
</dbReference>
<reference evidence="2 3" key="1">
    <citation type="submission" date="2019-04" db="EMBL/GenBank/DDBJ databases">
        <title>Phreatobacter aquaticus sp. nov.</title>
        <authorList>
            <person name="Choi A."/>
        </authorList>
    </citation>
    <scope>NUCLEOTIDE SEQUENCE [LARGE SCALE GENOMIC DNA]</scope>
    <source>
        <strain evidence="2 3">KCTC 52518</strain>
    </source>
</reference>
<evidence type="ECO:0000313" key="2">
    <source>
        <dbReference type="EMBL" id="QCI67085.1"/>
    </source>
</evidence>
<proteinExistence type="predicted"/>
<dbReference type="InterPro" id="IPR023214">
    <property type="entry name" value="HAD_sf"/>
</dbReference>
<protein>
    <submittedName>
        <fullName evidence="2">Haloacid dehalogenase</fullName>
    </submittedName>
</protein>